<dbReference type="InterPro" id="IPR029063">
    <property type="entry name" value="SAM-dependent_MTases_sf"/>
</dbReference>
<dbReference type="Gene3D" id="3.40.50.150">
    <property type="entry name" value="Vaccinia Virus protein VP39"/>
    <property type="match status" value="1"/>
</dbReference>
<evidence type="ECO:0000256" key="1">
    <source>
        <dbReference type="ARBA" id="ARBA00022679"/>
    </source>
</evidence>
<evidence type="ECO:0000259" key="2">
    <source>
        <dbReference type="Pfam" id="PF08241"/>
    </source>
</evidence>
<dbReference type="CDD" id="cd02440">
    <property type="entry name" value="AdoMet_MTases"/>
    <property type="match status" value="1"/>
</dbReference>
<keyword evidence="4" id="KW-1185">Reference proteome</keyword>
<evidence type="ECO:0000313" key="3">
    <source>
        <dbReference type="EMBL" id="SHJ89361.1"/>
    </source>
</evidence>
<dbReference type="PANTHER" id="PTHR44068">
    <property type="entry name" value="ZGC:194242"/>
    <property type="match status" value="1"/>
</dbReference>
<dbReference type="STRING" id="1121298.SAMN05444401_0033"/>
<accession>A0A1M6N0W2</accession>
<dbReference type="Proteomes" id="UP000184080">
    <property type="component" value="Unassembled WGS sequence"/>
</dbReference>
<feature type="domain" description="Methyltransferase type 11" evidence="2">
    <location>
        <begin position="65"/>
        <end position="159"/>
    </location>
</feature>
<proteinExistence type="predicted"/>
<sequence>MDKKYTEVNSNIIDQWVEKGWEWGQPVSHEAFIKAKNNDWFVLLTPTKPVPKKWFCEMKNAEILGLASGGGQQMPIFTALGAKCTVFDYSEKQLLREKEVAKRENYEIKTVKGDMTNPLPFEDESFDLIFHPVSNCYIEEVLPVWKECYRVLKKGGILLAGLDNGINYIFNDEETMIVRKLPFNPLKDKELYEDSIKNDWGIQFSHTIEEQISGQLQAGFVLTDIYQDTNGIGRLHEFNVPSFYATRAIKK</sequence>
<evidence type="ECO:0000313" key="4">
    <source>
        <dbReference type="Proteomes" id="UP000184080"/>
    </source>
</evidence>
<keyword evidence="3" id="KW-0489">Methyltransferase</keyword>
<dbReference type="OrthoDB" id="9772751at2"/>
<dbReference type="AlphaFoldDB" id="A0A1M6N0W2"/>
<protein>
    <submittedName>
        <fullName evidence="3">Methyltransferase domain-containing protein</fullName>
    </submittedName>
</protein>
<reference evidence="3 4" key="1">
    <citation type="submission" date="2016-11" db="EMBL/GenBank/DDBJ databases">
        <authorList>
            <person name="Jaros S."/>
            <person name="Januszkiewicz K."/>
            <person name="Wedrychowicz H."/>
        </authorList>
    </citation>
    <scope>NUCLEOTIDE SEQUENCE [LARGE SCALE GENOMIC DNA]</scope>
    <source>
        <strain evidence="3 4">DSM 21864</strain>
    </source>
</reference>
<gene>
    <name evidence="3" type="ORF">SAMN05444401_0033</name>
</gene>
<organism evidence="3 4">
    <name type="scientific">Clostridium amylolyticum</name>
    <dbReference type="NCBI Taxonomy" id="1121298"/>
    <lineage>
        <taxon>Bacteria</taxon>
        <taxon>Bacillati</taxon>
        <taxon>Bacillota</taxon>
        <taxon>Clostridia</taxon>
        <taxon>Eubacteriales</taxon>
        <taxon>Clostridiaceae</taxon>
        <taxon>Clostridium</taxon>
    </lineage>
</organism>
<dbReference type="PANTHER" id="PTHR44068:SF11">
    <property type="entry name" value="GERANYL DIPHOSPHATE 2-C-METHYLTRANSFERASE"/>
    <property type="match status" value="1"/>
</dbReference>
<dbReference type="InterPro" id="IPR013216">
    <property type="entry name" value="Methyltransf_11"/>
</dbReference>
<dbReference type="EMBL" id="FQZO01000010">
    <property type="protein sequence ID" value="SHJ89361.1"/>
    <property type="molecule type" value="Genomic_DNA"/>
</dbReference>
<dbReference type="SUPFAM" id="SSF53335">
    <property type="entry name" value="S-adenosyl-L-methionine-dependent methyltransferases"/>
    <property type="match status" value="1"/>
</dbReference>
<dbReference type="Pfam" id="PF08241">
    <property type="entry name" value="Methyltransf_11"/>
    <property type="match status" value="1"/>
</dbReference>
<dbReference type="GO" id="GO:0008757">
    <property type="term" value="F:S-adenosylmethionine-dependent methyltransferase activity"/>
    <property type="evidence" value="ECO:0007669"/>
    <property type="project" value="InterPro"/>
</dbReference>
<keyword evidence="1 3" id="KW-0808">Transferase</keyword>
<dbReference type="InterPro" id="IPR050447">
    <property type="entry name" value="Erg6_SMT_methyltransf"/>
</dbReference>
<dbReference type="GO" id="GO:0032259">
    <property type="term" value="P:methylation"/>
    <property type="evidence" value="ECO:0007669"/>
    <property type="project" value="UniProtKB-KW"/>
</dbReference>
<name>A0A1M6N0W2_9CLOT</name>
<dbReference type="RefSeq" id="WP_073011510.1">
    <property type="nucleotide sequence ID" value="NZ_FQZO01000010.1"/>
</dbReference>